<protein>
    <submittedName>
        <fullName evidence="5">Uncharacterized protein</fullName>
    </submittedName>
</protein>
<dbReference type="Proteomes" id="UP000094776">
    <property type="component" value="Chromosome 3"/>
</dbReference>
<dbReference type="InterPro" id="IPR019734">
    <property type="entry name" value="TPR_rpt"/>
</dbReference>
<keyword evidence="4" id="KW-1133">Transmembrane helix</keyword>
<dbReference type="InterPro" id="IPR011990">
    <property type="entry name" value="TPR-like_helical_dom_sf"/>
</dbReference>
<dbReference type="Pfam" id="PF13432">
    <property type="entry name" value="TPR_16"/>
    <property type="match status" value="1"/>
</dbReference>
<dbReference type="PANTHER" id="PTHR44943:SF8">
    <property type="entry name" value="TPR REPEAT-CONTAINING PROTEIN MJ0263"/>
    <property type="match status" value="1"/>
</dbReference>
<feature type="repeat" description="TPR" evidence="3">
    <location>
        <begin position="306"/>
        <end position="339"/>
    </location>
</feature>
<dbReference type="RefSeq" id="WP_060155265.1">
    <property type="nucleotide sequence ID" value="NZ_CP013442.1"/>
</dbReference>
<proteinExistence type="predicted"/>
<reference evidence="5 6" key="1">
    <citation type="submission" date="2015-12" db="EMBL/GenBank/DDBJ databases">
        <title>Diversity of Burkholderia near neighbor genomes.</title>
        <authorList>
            <person name="Sahl J."/>
            <person name="Wagner D."/>
            <person name="Keim P."/>
        </authorList>
    </citation>
    <scope>NUCLEOTIDE SEQUENCE [LARGE SCALE GENOMIC DNA]</scope>
    <source>
        <strain evidence="5 6">MSMB1184WGS</strain>
    </source>
</reference>
<dbReference type="PANTHER" id="PTHR44943">
    <property type="entry name" value="CELLULOSE SYNTHASE OPERON PROTEIN C"/>
    <property type="match status" value="1"/>
</dbReference>
<accession>A0A1B4PM25</accession>
<evidence type="ECO:0000256" key="3">
    <source>
        <dbReference type="PROSITE-ProRule" id="PRU00339"/>
    </source>
</evidence>
<gene>
    <name evidence="5" type="ORF">WT26_02915</name>
</gene>
<organism evidence="5 6">
    <name type="scientific">Burkholderia cepacia</name>
    <name type="common">Pseudomonas cepacia</name>
    <dbReference type="NCBI Taxonomy" id="292"/>
    <lineage>
        <taxon>Bacteria</taxon>
        <taxon>Pseudomonadati</taxon>
        <taxon>Pseudomonadota</taxon>
        <taxon>Betaproteobacteria</taxon>
        <taxon>Burkholderiales</taxon>
        <taxon>Burkholderiaceae</taxon>
        <taxon>Burkholderia</taxon>
        <taxon>Burkholderia cepacia complex</taxon>
    </lineage>
</organism>
<evidence type="ECO:0000256" key="4">
    <source>
        <dbReference type="SAM" id="Phobius"/>
    </source>
</evidence>
<dbReference type="PROSITE" id="PS50005">
    <property type="entry name" value="TPR"/>
    <property type="match status" value="2"/>
</dbReference>
<feature type="repeat" description="TPR" evidence="3">
    <location>
        <begin position="340"/>
        <end position="373"/>
    </location>
</feature>
<dbReference type="Pfam" id="PF14559">
    <property type="entry name" value="TPR_19"/>
    <property type="match status" value="1"/>
</dbReference>
<keyword evidence="1" id="KW-0677">Repeat</keyword>
<dbReference type="SMART" id="SM00028">
    <property type="entry name" value="TPR"/>
    <property type="match status" value="5"/>
</dbReference>
<evidence type="ECO:0000313" key="5">
    <source>
        <dbReference type="EMBL" id="AOK14991.1"/>
    </source>
</evidence>
<evidence type="ECO:0000256" key="1">
    <source>
        <dbReference type="ARBA" id="ARBA00022737"/>
    </source>
</evidence>
<evidence type="ECO:0000313" key="6">
    <source>
        <dbReference type="Proteomes" id="UP000094776"/>
    </source>
</evidence>
<keyword evidence="4" id="KW-0812">Transmembrane</keyword>
<dbReference type="InterPro" id="IPR051685">
    <property type="entry name" value="Ycf3/AcsC/BcsC/TPR_MFPF"/>
</dbReference>
<dbReference type="EMBL" id="CP013442">
    <property type="protein sequence ID" value="AOK14991.1"/>
    <property type="molecule type" value="Genomic_DNA"/>
</dbReference>
<evidence type="ECO:0000256" key="2">
    <source>
        <dbReference type="ARBA" id="ARBA00022803"/>
    </source>
</evidence>
<dbReference type="AlphaFoldDB" id="A0A1B4PM25"/>
<keyword evidence="4" id="KW-0472">Membrane</keyword>
<sequence>MSSISDEGQRGLSRVLQMLKTFFRAPRDLWPYVLTWAIAILAIPFCELVVSGAATQHLQVPPVDTPKSLVDRGYTPEFLAERIMAEMSKISNDSGWVPHDPPLSYNGPDFKLPGQEMSYSSIVGLLKTIAFSDKQDVVVHIGITRRSEGEDLYDAHVRIENGPFNTAPADVRFTGNDFNQSVRKIAIEVMRLADPNTLASHLVKVENDGKCSLKKCSYHEAEKIYNSLLALPGSPQRQWALAGKGWLLLRQNRSEEAELQTRDALLRYPHSAILRANLGIALEQEKRIDDALRELRAGAREKSSTADNQRLLGDVLLHAQRYDEALKAFRRASEMRPQDPQILHDWGEALVKNGQFEEAITILSLAADLRPDFAPLYAEWGRALEGKGDFPHAAQKYAEAERRDPIDLAALTPHEKQLALLDPKFRASGLYASQHVAGREIVRRFGFADSMRDLRQEATL</sequence>
<feature type="transmembrane region" description="Helical" evidence="4">
    <location>
        <begin position="29"/>
        <end position="50"/>
    </location>
</feature>
<keyword evidence="2 3" id="KW-0802">TPR repeat</keyword>
<dbReference type="SUPFAM" id="SSF48452">
    <property type="entry name" value="TPR-like"/>
    <property type="match status" value="1"/>
</dbReference>
<name>A0A1B4PM25_BURCE</name>
<dbReference type="Gene3D" id="1.25.40.10">
    <property type="entry name" value="Tetratricopeptide repeat domain"/>
    <property type="match status" value="1"/>
</dbReference>